<dbReference type="Pfam" id="PF13407">
    <property type="entry name" value="Peripla_BP_4"/>
    <property type="match status" value="1"/>
</dbReference>
<dbReference type="GO" id="GO:0030246">
    <property type="term" value="F:carbohydrate binding"/>
    <property type="evidence" value="ECO:0007669"/>
    <property type="project" value="UniProtKB-ARBA"/>
</dbReference>
<gene>
    <name evidence="7" type="ORF">DFR58_11458</name>
</gene>
<dbReference type="InterPro" id="IPR025997">
    <property type="entry name" value="SBP_2_dom"/>
</dbReference>
<evidence type="ECO:0000313" key="7">
    <source>
        <dbReference type="EMBL" id="RCX14824.1"/>
    </source>
</evidence>
<dbReference type="SUPFAM" id="SSF53822">
    <property type="entry name" value="Periplasmic binding protein-like I"/>
    <property type="match status" value="1"/>
</dbReference>
<feature type="chain" id="PRO_5038797306" evidence="5">
    <location>
        <begin position="19"/>
        <end position="381"/>
    </location>
</feature>
<keyword evidence="3 5" id="KW-0732">Signal</keyword>
<feature type="region of interest" description="Disordered" evidence="4">
    <location>
        <begin position="26"/>
        <end position="47"/>
    </location>
</feature>
<feature type="domain" description="Periplasmic binding protein" evidence="6">
    <location>
        <begin position="53"/>
        <end position="353"/>
    </location>
</feature>
<organism evidence="7 8">
    <name type="scientific">Anaerobacterium chartisolvens</name>
    <dbReference type="NCBI Taxonomy" id="1297424"/>
    <lineage>
        <taxon>Bacteria</taxon>
        <taxon>Bacillati</taxon>
        <taxon>Bacillota</taxon>
        <taxon>Clostridia</taxon>
        <taxon>Eubacteriales</taxon>
        <taxon>Oscillospiraceae</taxon>
        <taxon>Anaerobacterium</taxon>
    </lineage>
</organism>
<evidence type="ECO:0000256" key="1">
    <source>
        <dbReference type="ARBA" id="ARBA00004196"/>
    </source>
</evidence>
<evidence type="ECO:0000256" key="2">
    <source>
        <dbReference type="ARBA" id="ARBA00007639"/>
    </source>
</evidence>
<name>A0A369B564_9FIRM</name>
<keyword evidence="8" id="KW-1185">Reference proteome</keyword>
<dbReference type="PROSITE" id="PS51257">
    <property type="entry name" value="PROKAR_LIPOPROTEIN"/>
    <property type="match status" value="1"/>
</dbReference>
<dbReference type="GO" id="GO:0030313">
    <property type="term" value="C:cell envelope"/>
    <property type="evidence" value="ECO:0007669"/>
    <property type="project" value="UniProtKB-SubCell"/>
</dbReference>
<dbReference type="Proteomes" id="UP000253034">
    <property type="component" value="Unassembled WGS sequence"/>
</dbReference>
<evidence type="ECO:0000313" key="8">
    <source>
        <dbReference type="Proteomes" id="UP000253034"/>
    </source>
</evidence>
<comment type="subcellular location">
    <subcellularLocation>
        <location evidence="1">Cell envelope</location>
    </subcellularLocation>
</comment>
<dbReference type="InterPro" id="IPR028082">
    <property type="entry name" value="Peripla_BP_I"/>
</dbReference>
<evidence type="ECO:0000259" key="6">
    <source>
        <dbReference type="Pfam" id="PF13407"/>
    </source>
</evidence>
<dbReference type="RefSeq" id="WP_114298260.1">
    <property type="nucleotide sequence ID" value="NZ_QPJT01000014.1"/>
</dbReference>
<dbReference type="OrthoDB" id="9800520at2"/>
<evidence type="ECO:0000256" key="4">
    <source>
        <dbReference type="SAM" id="MobiDB-lite"/>
    </source>
</evidence>
<comment type="caution">
    <text evidence="7">The sequence shown here is derived from an EMBL/GenBank/DDBJ whole genome shotgun (WGS) entry which is preliminary data.</text>
</comment>
<dbReference type="EMBL" id="QPJT01000014">
    <property type="protein sequence ID" value="RCX14824.1"/>
    <property type="molecule type" value="Genomic_DNA"/>
</dbReference>
<accession>A0A369B564</accession>
<dbReference type="AlphaFoldDB" id="A0A369B564"/>
<comment type="similarity">
    <text evidence="2">Belongs to the bacterial solute-binding protein 2 family.</text>
</comment>
<feature type="signal peptide" evidence="5">
    <location>
        <begin position="1"/>
        <end position="18"/>
    </location>
</feature>
<reference evidence="7 8" key="1">
    <citation type="submission" date="2018-07" db="EMBL/GenBank/DDBJ databases">
        <title>Genomic Encyclopedia of Type Strains, Phase IV (KMG-IV): sequencing the most valuable type-strain genomes for metagenomic binning, comparative biology and taxonomic classification.</title>
        <authorList>
            <person name="Goeker M."/>
        </authorList>
    </citation>
    <scope>NUCLEOTIDE SEQUENCE [LARGE SCALE GENOMIC DNA]</scope>
    <source>
        <strain evidence="7 8">DSM 27016</strain>
    </source>
</reference>
<proteinExistence type="inferred from homology"/>
<dbReference type="PANTHER" id="PTHR46847">
    <property type="entry name" value="D-ALLOSE-BINDING PERIPLASMIC PROTEIN-RELATED"/>
    <property type="match status" value="1"/>
</dbReference>
<evidence type="ECO:0000256" key="5">
    <source>
        <dbReference type="SAM" id="SignalP"/>
    </source>
</evidence>
<protein>
    <submittedName>
        <fullName evidence="7">Ribose transport system substrate-binding protein</fullName>
    </submittedName>
</protein>
<dbReference type="PANTHER" id="PTHR46847:SF1">
    <property type="entry name" value="D-ALLOSE-BINDING PERIPLASMIC PROTEIN-RELATED"/>
    <property type="match status" value="1"/>
</dbReference>
<evidence type="ECO:0000256" key="3">
    <source>
        <dbReference type="ARBA" id="ARBA00022729"/>
    </source>
</evidence>
<sequence>MKGIKKILSLAVAISVFAVSIAGCGSSQPSSTGNTSSTGADTSAGGSSSKPYIAVISKGFQHQFWQTVKKGAEDAAAKYNVDMTFDGPPSESDINVQVDMINSAIAKKPAALALAVLDTSSVTQQLNDCKSKNIPIIGFDSGIPDAPEGTLFATASTNNENAGALAAVSMFEDPTFQEALKAASTDKPVTIGVQSQDATSASIIGRTNGFINEMVKKCETLFAGQVAVTGHEKFKKAASSGKAAVNIFVTIPPSSNATDSQNASQSLLNTKGLIAAYASNEASVNGILAATTDGKDLDRANGKYKNITVVGFDAGKAQKAAVKNGWFLGSVTQDPYSIGYLAVELAAKAIKGEAVEDVDTGCKFYTAKNMEQSDIAMLLYD</sequence>
<dbReference type="Gene3D" id="3.40.50.2300">
    <property type="match status" value="2"/>
</dbReference>